<dbReference type="AlphaFoldDB" id="A0A328DL47"/>
<dbReference type="Proteomes" id="UP000249390">
    <property type="component" value="Unassembled WGS sequence"/>
</dbReference>
<feature type="compositionally biased region" description="Basic residues" evidence="1">
    <location>
        <begin position="7"/>
        <end position="21"/>
    </location>
</feature>
<sequence>MEMVGTARRRREMQKARRRRRDAYLGDVWESANLGVCDAEKAELSSHGDLANQNIKLYGMGVSKDIG</sequence>
<reference evidence="2 3" key="1">
    <citation type="submission" date="2018-06" db="EMBL/GenBank/DDBJ databases">
        <title>The Genome of Cuscuta australis (Dodder) Provides Insight into the Evolution of Plant Parasitism.</title>
        <authorList>
            <person name="Liu H."/>
        </authorList>
    </citation>
    <scope>NUCLEOTIDE SEQUENCE [LARGE SCALE GENOMIC DNA]</scope>
    <source>
        <strain evidence="3">cv. Yunnan</strain>
        <tissue evidence="2">Vines</tissue>
    </source>
</reference>
<keyword evidence="3" id="KW-1185">Reference proteome</keyword>
<gene>
    <name evidence="2" type="ORF">DM860_013764</name>
</gene>
<comment type="caution">
    <text evidence="2">The sequence shown here is derived from an EMBL/GenBank/DDBJ whole genome shotgun (WGS) entry which is preliminary data.</text>
</comment>
<proteinExistence type="predicted"/>
<name>A0A328DL47_9ASTE</name>
<feature type="region of interest" description="Disordered" evidence="1">
    <location>
        <begin position="1"/>
        <end position="21"/>
    </location>
</feature>
<protein>
    <submittedName>
        <fullName evidence="2">Uncharacterized protein</fullName>
    </submittedName>
</protein>
<organism evidence="2 3">
    <name type="scientific">Cuscuta australis</name>
    <dbReference type="NCBI Taxonomy" id="267555"/>
    <lineage>
        <taxon>Eukaryota</taxon>
        <taxon>Viridiplantae</taxon>
        <taxon>Streptophyta</taxon>
        <taxon>Embryophyta</taxon>
        <taxon>Tracheophyta</taxon>
        <taxon>Spermatophyta</taxon>
        <taxon>Magnoliopsida</taxon>
        <taxon>eudicotyledons</taxon>
        <taxon>Gunneridae</taxon>
        <taxon>Pentapetalae</taxon>
        <taxon>asterids</taxon>
        <taxon>lamiids</taxon>
        <taxon>Solanales</taxon>
        <taxon>Convolvulaceae</taxon>
        <taxon>Cuscuteae</taxon>
        <taxon>Cuscuta</taxon>
        <taxon>Cuscuta subgen. Grammica</taxon>
        <taxon>Cuscuta sect. Cleistogrammica</taxon>
    </lineage>
</organism>
<dbReference type="EMBL" id="NQVE01000134">
    <property type="protein sequence ID" value="RAL45368.1"/>
    <property type="molecule type" value="Genomic_DNA"/>
</dbReference>
<evidence type="ECO:0000313" key="3">
    <source>
        <dbReference type="Proteomes" id="UP000249390"/>
    </source>
</evidence>
<evidence type="ECO:0000313" key="2">
    <source>
        <dbReference type="EMBL" id="RAL45368.1"/>
    </source>
</evidence>
<evidence type="ECO:0000256" key="1">
    <source>
        <dbReference type="SAM" id="MobiDB-lite"/>
    </source>
</evidence>
<accession>A0A328DL47</accession>